<proteinExistence type="predicted"/>
<evidence type="ECO:0000256" key="1">
    <source>
        <dbReference type="ARBA" id="ARBA00004127"/>
    </source>
</evidence>
<evidence type="ECO:0000313" key="8">
    <source>
        <dbReference type="Proteomes" id="UP001500804"/>
    </source>
</evidence>
<organism evidence="7 8">
    <name type="scientific">Pseudonocardia adelaidensis</name>
    <dbReference type="NCBI Taxonomy" id="648754"/>
    <lineage>
        <taxon>Bacteria</taxon>
        <taxon>Bacillati</taxon>
        <taxon>Actinomycetota</taxon>
        <taxon>Actinomycetes</taxon>
        <taxon>Pseudonocardiales</taxon>
        <taxon>Pseudonocardiaceae</taxon>
        <taxon>Pseudonocardia</taxon>
    </lineage>
</organism>
<dbReference type="InterPro" id="IPR003807">
    <property type="entry name" value="DUF202"/>
</dbReference>
<keyword evidence="2 5" id="KW-0812">Transmembrane</keyword>
<evidence type="ECO:0000259" key="6">
    <source>
        <dbReference type="Pfam" id="PF02656"/>
    </source>
</evidence>
<comment type="caution">
    <text evidence="7">The sequence shown here is derived from an EMBL/GenBank/DDBJ whole genome shotgun (WGS) entry which is preliminary data.</text>
</comment>
<accession>A0ABP9NMF9</accession>
<sequence length="116" mass="11586">MTDGGRIFDPGLQPERTALAWRRTGLAVAVGAVAGMRVLTPALGAGAVVVGLLGLALATLLVVGSMRRARRVEVALLRDHCLAAGPGGRLVATVCIACTAVGVAALVAVLAAHAAR</sequence>
<name>A0ABP9NMF9_9PSEU</name>
<keyword evidence="8" id="KW-1185">Reference proteome</keyword>
<feature type="transmembrane region" description="Helical" evidence="5">
    <location>
        <begin position="45"/>
        <end position="66"/>
    </location>
</feature>
<feature type="domain" description="DUF202" evidence="6">
    <location>
        <begin position="9"/>
        <end position="73"/>
    </location>
</feature>
<evidence type="ECO:0000256" key="4">
    <source>
        <dbReference type="ARBA" id="ARBA00023136"/>
    </source>
</evidence>
<evidence type="ECO:0000256" key="2">
    <source>
        <dbReference type="ARBA" id="ARBA00022692"/>
    </source>
</evidence>
<reference evidence="8" key="1">
    <citation type="journal article" date="2019" name="Int. J. Syst. Evol. Microbiol.">
        <title>The Global Catalogue of Microorganisms (GCM) 10K type strain sequencing project: providing services to taxonomists for standard genome sequencing and annotation.</title>
        <authorList>
            <consortium name="The Broad Institute Genomics Platform"/>
            <consortium name="The Broad Institute Genome Sequencing Center for Infectious Disease"/>
            <person name="Wu L."/>
            <person name="Ma J."/>
        </authorList>
    </citation>
    <scope>NUCLEOTIDE SEQUENCE [LARGE SCALE GENOMIC DNA]</scope>
    <source>
        <strain evidence="8">JCM 18302</strain>
    </source>
</reference>
<evidence type="ECO:0000256" key="3">
    <source>
        <dbReference type="ARBA" id="ARBA00022989"/>
    </source>
</evidence>
<gene>
    <name evidence="7" type="ORF">GCM10023320_44420</name>
</gene>
<dbReference type="EMBL" id="BAABJO010000016">
    <property type="protein sequence ID" value="GAA5127280.1"/>
    <property type="molecule type" value="Genomic_DNA"/>
</dbReference>
<dbReference type="Proteomes" id="UP001500804">
    <property type="component" value="Unassembled WGS sequence"/>
</dbReference>
<dbReference type="RefSeq" id="WP_345607179.1">
    <property type="nucleotide sequence ID" value="NZ_BAABJO010000016.1"/>
</dbReference>
<evidence type="ECO:0000313" key="7">
    <source>
        <dbReference type="EMBL" id="GAA5127280.1"/>
    </source>
</evidence>
<evidence type="ECO:0000256" key="5">
    <source>
        <dbReference type="SAM" id="Phobius"/>
    </source>
</evidence>
<keyword evidence="4 5" id="KW-0472">Membrane</keyword>
<feature type="transmembrane region" description="Helical" evidence="5">
    <location>
        <begin position="87"/>
        <end position="115"/>
    </location>
</feature>
<comment type="subcellular location">
    <subcellularLocation>
        <location evidence="1">Endomembrane system</location>
        <topology evidence="1">Multi-pass membrane protein</topology>
    </subcellularLocation>
</comment>
<dbReference type="Pfam" id="PF02656">
    <property type="entry name" value="DUF202"/>
    <property type="match status" value="1"/>
</dbReference>
<protein>
    <recommendedName>
        <fullName evidence="6">DUF202 domain-containing protein</fullName>
    </recommendedName>
</protein>
<keyword evidence="3 5" id="KW-1133">Transmembrane helix</keyword>